<dbReference type="Pfam" id="PF11145">
    <property type="entry name" value="DUF2921"/>
    <property type="match status" value="2"/>
</dbReference>
<evidence type="ECO:0000256" key="17">
    <source>
        <dbReference type="SAM" id="SignalP"/>
    </source>
</evidence>
<comment type="catalytic activity">
    <reaction evidence="1">
        <text>S-ubiquitinyl-[E2 ubiquitin-conjugating enzyme]-L-cysteine + [acceptor protein]-L-lysine = [E2 ubiquitin-conjugating enzyme]-L-cysteine + N(6)-ubiquitinyl-[acceptor protein]-L-lysine.</text>
        <dbReference type="EC" id="2.3.2.27"/>
    </reaction>
</comment>
<feature type="transmembrane region" description="Helical" evidence="16">
    <location>
        <begin position="615"/>
        <end position="633"/>
    </location>
</feature>
<reference evidence="19" key="1">
    <citation type="submission" date="2023-06" db="EMBL/GenBank/DDBJ databases">
        <title>Black Yeasts Isolated from many extreme environments.</title>
        <authorList>
            <person name="Coleine C."/>
            <person name="Stajich J.E."/>
            <person name="Selbmann L."/>
        </authorList>
    </citation>
    <scope>NUCLEOTIDE SEQUENCE</scope>
    <source>
        <strain evidence="19">CCFEE 5200</strain>
    </source>
</reference>
<comment type="subcellular location">
    <subcellularLocation>
        <location evidence="2">Endomembrane system</location>
        <topology evidence="2">Multi-pass membrane protein</topology>
    </subcellularLocation>
</comment>
<accession>A0AAN6KJ48</accession>
<dbReference type="GO" id="GO:0012505">
    <property type="term" value="C:endomembrane system"/>
    <property type="evidence" value="ECO:0007669"/>
    <property type="project" value="UniProtKB-SubCell"/>
</dbReference>
<evidence type="ECO:0000256" key="5">
    <source>
        <dbReference type="ARBA" id="ARBA00022679"/>
    </source>
</evidence>
<feature type="transmembrane region" description="Helical" evidence="16">
    <location>
        <begin position="451"/>
        <end position="474"/>
    </location>
</feature>
<evidence type="ECO:0000256" key="6">
    <source>
        <dbReference type="ARBA" id="ARBA00022692"/>
    </source>
</evidence>
<sequence>MADRRGVLIPLLILTWFFFGPDPARQSAARLQQRPSIEHVLAEEERSLWALRNSSYGDINSPWGNVLNLTGLEDDRGYAWEGLQKVQERAKGRLQYALGDAGLKVLEGTTGGDALPALYNNVTGHVHGRWVRSKVQDSVHIPKLNMSTYAPVSPFGPLALDTFGRNITGTDGDVRVRFHERTPYDADTITGVANVTGISAEMTLQDSQSGEEVDLELYGAYDIQIGQAVMTTTSSKMAGIFMLPHFTLSEHTFESARKMLNQSIAQTIRSQKAGSSFSLNPWSSNVEDNTRAAFEAPQCEVILYLQQLPPSGSRTVAISSKVLAFLEREMRFPTGAFLPSAPELRFSMLAFSPDCGYVLESKGEPDFAAQDGQHLTGPKIEVLQGRGRHHLLAFAVAIGGQFTLLMRQMREANTSSMRSRISFYSISLLALGDGFAGITFLFIGLAVRGLWINLIATAFLAFLSVMFFGMRFLLDIWTAQAPERAIRAREEAEEERQRQERFRATLERLRAERLQREAAGVEAPASPATIPAQPPADVNTLAPPPARIDTANVDAAPLSLPLPVVAQRPTDTGAAAVFMPSDQEGLVATQTGTGNQTAPDVDASSTSFGSIYIRFYLVLFATLFMTLNAISWPTGLRRAYFTILALISLSFWVPQISRNVQRNCRKALTLEFVIGQSLLRLIPFIYFYAYKDNVLFADRQPYILIALAAWLWIQVVLLASQEFIGPRWFIRHDWAPPAYDYHPILREDEEGATMPLGLSEPTSSSAPTSPLAERRASLSSPMTRRGSIAKEAKGKGKRVYNCAICFQDLEVPVIEAGGSSDTTVAGILARRSYMVTACRHIFHSPLFGGLDEKHAMTSSTSDWVCDQKHTLHEPPPPPPYELPPDYDDAPTQPSKHALDTALSHLALAIAALYRAGPYYKRQSENLWFFVAGSWSREEYGRQVEKAGRGLPKRESVLRDVGFAEGKVREAVDVLWREGDARDARDLVEAVEGFRAGYL</sequence>
<evidence type="ECO:0000313" key="20">
    <source>
        <dbReference type="Proteomes" id="UP001175353"/>
    </source>
</evidence>
<name>A0AAN6KJ48_9PEZI</name>
<evidence type="ECO:0000256" key="1">
    <source>
        <dbReference type="ARBA" id="ARBA00000900"/>
    </source>
</evidence>
<evidence type="ECO:0000256" key="14">
    <source>
        <dbReference type="SAM" id="Coils"/>
    </source>
</evidence>
<evidence type="ECO:0000256" key="4">
    <source>
        <dbReference type="ARBA" id="ARBA00012483"/>
    </source>
</evidence>
<evidence type="ECO:0000256" key="3">
    <source>
        <dbReference type="ARBA" id="ARBA00004906"/>
    </source>
</evidence>
<feature type="transmembrane region" description="Helical" evidence="16">
    <location>
        <begin position="668"/>
        <end position="689"/>
    </location>
</feature>
<feature type="region of interest" description="Disordered" evidence="15">
    <location>
        <begin position="756"/>
        <end position="790"/>
    </location>
</feature>
<dbReference type="EC" id="2.3.2.27" evidence="4"/>
<feature type="transmembrane region" description="Helical" evidence="16">
    <location>
        <begin position="421"/>
        <end position="445"/>
    </location>
</feature>
<feature type="domain" description="SWEET-like" evidence="18">
    <location>
        <begin position="607"/>
        <end position="732"/>
    </location>
</feature>
<dbReference type="PANTHER" id="PTHR22763">
    <property type="entry name" value="RING ZINC FINGER PROTEIN"/>
    <property type="match status" value="1"/>
</dbReference>
<dbReference type="GO" id="GO:0043161">
    <property type="term" value="P:proteasome-mediated ubiquitin-dependent protein catabolic process"/>
    <property type="evidence" value="ECO:0007669"/>
    <property type="project" value="TreeGrafter"/>
</dbReference>
<feature type="signal peptide" evidence="17">
    <location>
        <begin position="1"/>
        <end position="26"/>
    </location>
</feature>
<evidence type="ECO:0000313" key="19">
    <source>
        <dbReference type="EMBL" id="KAK0985008.1"/>
    </source>
</evidence>
<feature type="compositionally biased region" description="Low complexity" evidence="15">
    <location>
        <begin position="758"/>
        <end position="771"/>
    </location>
</feature>
<evidence type="ECO:0000256" key="12">
    <source>
        <dbReference type="ARBA" id="ARBA00022989"/>
    </source>
</evidence>
<comment type="caution">
    <text evidence="19">The sequence shown here is derived from an EMBL/GenBank/DDBJ whole genome shotgun (WGS) entry which is preliminary data.</text>
</comment>
<evidence type="ECO:0000259" key="18">
    <source>
        <dbReference type="Pfam" id="PF11145"/>
    </source>
</evidence>
<protein>
    <recommendedName>
        <fullName evidence="4">RING-type E3 ubiquitin transferase</fullName>
        <ecNumber evidence="4">2.3.2.27</ecNumber>
    </recommendedName>
</protein>
<evidence type="ECO:0000256" key="7">
    <source>
        <dbReference type="ARBA" id="ARBA00022723"/>
    </source>
</evidence>
<feature type="region of interest" description="Disordered" evidence="15">
    <location>
        <begin position="867"/>
        <end position="894"/>
    </location>
</feature>
<feature type="coiled-coil region" evidence="14">
    <location>
        <begin position="485"/>
        <end position="512"/>
    </location>
</feature>
<keyword evidence="14" id="KW-0175">Coiled coil</keyword>
<dbReference type="AlphaFoldDB" id="A0AAN6KJ48"/>
<evidence type="ECO:0000256" key="9">
    <source>
        <dbReference type="ARBA" id="ARBA00022771"/>
    </source>
</evidence>
<gene>
    <name evidence="19" type="ORF">LTR91_010731</name>
</gene>
<keyword evidence="8 17" id="KW-0732">Signal</keyword>
<organism evidence="19 20">
    <name type="scientific">Friedmanniomyces endolithicus</name>
    <dbReference type="NCBI Taxonomy" id="329885"/>
    <lineage>
        <taxon>Eukaryota</taxon>
        <taxon>Fungi</taxon>
        <taxon>Dikarya</taxon>
        <taxon>Ascomycota</taxon>
        <taxon>Pezizomycotina</taxon>
        <taxon>Dothideomycetes</taxon>
        <taxon>Dothideomycetidae</taxon>
        <taxon>Mycosphaerellales</taxon>
        <taxon>Teratosphaeriaceae</taxon>
        <taxon>Friedmanniomyces</taxon>
    </lineage>
</organism>
<dbReference type="GO" id="GO:0061630">
    <property type="term" value="F:ubiquitin protein ligase activity"/>
    <property type="evidence" value="ECO:0007669"/>
    <property type="project" value="UniProtKB-EC"/>
</dbReference>
<keyword evidence="20" id="KW-1185">Reference proteome</keyword>
<evidence type="ECO:0000256" key="2">
    <source>
        <dbReference type="ARBA" id="ARBA00004127"/>
    </source>
</evidence>
<feature type="chain" id="PRO_5043044427" description="RING-type E3 ubiquitin transferase" evidence="17">
    <location>
        <begin position="27"/>
        <end position="998"/>
    </location>
</feature>
<keyword evidence="9" id="KW-0863">Zinc-finger</keyword>
<proteinExistence type="predicted"/>
<dbReference type="InterPro" id="IPR021319">
    <property type="entry name" value="DUF2921"/>
</dbReference>
<keyword evidence="5" id="KW-0808">Transferase</keyword>
<feature type="transmembrane region" description="Helical" evidence="16">
    <location>
        <begin position="701"/>
        <end position="719"/>
    </location>
</feature>
<dbReference type="InterPro" id="IPR050731">
    <property type="entry name" value="HRD1_E3_ubiq-ligases"/>
</dbReference>
<keyword evidence="6 16" id="KW-0812">Transmembrane</keyword>
<evidence type="ECO:0000256" key="10">
    <source>
        <dbReference type="ARBA" id="ARBA00022786"/>
    </source>
</evidence>
<feature type="transmembrane region" description="Helical" evidence="16">
    <location>
        <begin position="639"/>
        <end position="656"/>
    </location>
</feature>
<keyword evidence="13 16" id="KW-0472">Membrane</keyword>
<keyword evidence="10" id="KW-0833">Ubl conjugation pathway</keyword>
<evidence type="ECO:0000256" key="11">
    <source>
        <dbReference type="ARBA" id="ARBA00022833"/>
    </source>
</evidence>
<dbReference type="GO" id="GO:0044695">
    <property type="term" value="C:Dsc E3 ubiquitin ligase complex"/>
    <property type="evidence" value="ECO:0007669"/>
    <property type="project" value="TreeGrafter"/>
</dbReference>
<dbReference type="Proteomes" id="UP001175353">
    <property type="component" value="Unassembled WGS sequence"/>
</dbReference>
<evidence type="ECO:0000256" key="16">
    <source>
        <dbReference type="SAM" id="Phobius"/>
    </source>
</evidence>
<feature type="compositionally biased region" description="Pro residues" evidence="15">
    <location>
        <begin position="873"/>
        <end position="882"/>
    </location>
</feature>
<feature type="domain" description="SWEET-like" evidence="18">
    <location>
        <begin position="389"/>
        <end position="491"/>
    </location>
</feature>
<dbReference type="GO" id="GO:0008270">
    <property type="term" value="F:zinc ion binding"/>
    <property type="evidence" value="ECO:0007669"/>
    <property type="project" value="UniProtKB-KW"/>
</dbReference>
<dbReference type="EMBL" id="JAUJLE010000094">
    <property type="protein sequence ID" value="KAK0985008.1"/>
    <property type="molecule type" value="Genomic_DNA"/>
</dbReference>
<evidence type="ECO:0000256" key="15">
    <source>
        <dbReference type="SAM" id="MobiDB-lite"/>
    </source>
</evidence>
<keyword evidence="7" id="KW-0479">Metal-binding</keyword>
<keyword evidence="12 16" id="KW-1133">Transmembrane helix</keyword>
<keyword evidence="11" id="KW-0862">Zinc</keyword>
<evidence type="ECO:0000256" key="8">
    <source>
        <dbReference type="ARBA" id="ARBA00022729"/>
    </source>
</evidence>
<dbReference type="PANTHER" id="PTHR22763:SF162">
    <property type="entry name" value="TRANSMEMBRANE E3 UBIQUITIN-PROTEIN LIGASE 1"/>
    <property type="match status" value="1"/>
</dbReference>
<evidence type="ECO:0000256" key="13">
    <source>
        <dbReference type="ARBA" id="ARBA00023136"/>
    </source>
</evidence>
<comment type="pathway">
    <text evidence="3">Protein modification; protein ubiquitination.</text>
</comment>